<dbReference type="AlphaFoldDB" id="A0A1H7YW41"/>
<organism evidence="1 2">
    <name type="scientific">Olivibacter domesticus</name>
    <name type="common">Pseudosphingobacterium domesticum</name>
    <dbReference type="NCBI Taxonomy" id="407022"/>
    <lineage>
        <taxon>Bacteria</taxon>
        <taxon>Pseudomonadati</taxon>
        <taxon>Bacteroidota</taxon>
        <taxon>Sphingobacteriia</taxon>
        <taxon>Sphingobacteriales</taxon>
        <taxon>Sphingobacteriaceae</taxon>
        <taxon>Olivibacter</taxon>
    </lineage>
</organism>
<dbReference type="OrthoDB" id="660041at2"/>
<sequence>MIHIRTFRAPDDPDACEKFIVGHRKLLEIFGISQITSNRQDWVDDPNTIVILVENIETKVVYGGARVQMVSGKYPLPIETAIGKYDAKIYDLIEDDRQRGGTCEICGLWNSREVAGMGIGSYILSRVGVSITKQLPVVSLFVLCAPITVKMGMRLGCTVEKTLGNNGLFYYPKDDLVATVMRLKDINDISLATPLEQEKILSLRDQPYQTVLEKGPKGEYFVTYDLIIPNFP</sequence>
<protein>
    <recommendedName>
        <fullName evidence="3">N-acetyltransferase domain-containing protein</fullName>
    </recommendedName>
</protein>
<reference evidence="2" key="1">
    <citation type="submission" date="2016-10" db="EMBL/GenBank/DDBJ databases">
        <authorList>
            <person name="Varghese N."/>
            <person name="Submissions S."/>
        </authorList>
    </citation>
    <scope>NUCLEOTIDE SEQUENCE [LARGE SCALE GENOMIC DNA]</scope>
    <source>
        <strain evidence="2">DSM 18733</strain>
    </source>
</reference>
<evidence type="ECO:0008006" key="3">
    <source>
        <dbReference type="Google" id="ProtNLM"/>
    </source>
</evidence>
<dbReference type="STRING" id="407022.SAMN05661044_05348"/>
<dbReference type="EMBL" id="FOAF01000014">
    <property type="protein sequence ID" value="SEM50044.1"/>
    <property type="molecule type" value="Genomic_DNA"/>
</dbReference>
<evidence type="ECO:0000313" key="1">
    <source>
        <dbReference type="EMBL" id="SEM50044.1"/>
    </source>
</evidence>
<evidence type="ECO:0000313" key="2">
    <source>
        <dbReference type="Proteomes" id="UP000199421"/>
    </source>
</evidence>
<gene>
    <name evidence="1" type="ORF">SAMN05661044_05348</name>
</gene>
<keyword evidence="2" id="KW-1185">Reference proteome</keyword>
<accession>A0A1H7YW41</accession>
<name>A0A1H7YW41_OLID1</name>
<proteinExistence type="predicted"/>
<dbReference type="Proteomes" id="UP000199421">
    <property type="component" value="Unassembled WGS sequence"/>
</dbReference>
<dbReference type="RefSeq" id="WP_093332424.1">
    <property type="nucleotide sequence ID" value="NZ_FOAF01000014.1"/>
</dbReference>